<dbReference type="RefSeq" id="XP_020653593.2">
    <property type="nucleotide sequence ID" value="XM_020797934.2"/>
</dbReference>
<dbReference type="Pfam" id="PF00106">
    <property type="entry name" value="adh_short"/>
    <property type="match status" value="1"/>
</dbReference>
<name>A0A6J0U141_9SAUR</name>
<accession>A0A6J0U141</accession>
<dbReference type="InParanoid" id="A0A6J0U141"/>
<sequence length="258" mass="27243">MAGTPLIHSVVVTGANRGIGLELVKHFLQMPNPPEAVFATCRDSAGPGARELRTLASRHPNLAILQLEATDGKSVQAAVKSAEARLAGAGLNLLINNAGVMPPCPLESATPAGMLEVYNINLVGPMLVTKAFLPALRTAAQASEHQGLSCRRAAIVNMSTVLGSLEKTPELYSSMPVVSYRCSKAALNMLTKCQAIGYREEGILCAAIHPGWVRTELGGEQAPLTVEESVAGIMTVLGNLSEKEHGTLLSWEGETLPW</sequence>
<dbReference type="Proteomes" id="UP001652642">
    <property type="component" value="Chromosome 10"/>
</dbReference>
<dbReference type="InterPro" id="IPR002347">
    <property type="entry name" value="SDR_fam"/>
</dbReference>
<keyword evidence="2" id="KW-1185">Reference proteome</keyword>
<dbReference type="PANTHER" id="PTHR43544">
    <property type="entry name" value="SHORT-CHAIN DEHYDROGENASE/REDUCTASE"/>
    <property type="match status" value="1"/>
</dbReference>
<dbReference type="InterPro" id="IPR051468">
    <property type="entry name" value="Fungal_SecMetab_SDRs"/>
</dbReference>
<proteinExistence type="inferred from homology"/>
<dbReference type="Gene3D" id="3.40.50.720">
    <property type="entry name" value="NAD(P)-binding Rossmann-like Domain"/>
    <property type="match status" value="1"/>
</dbReference>
<gene>
    <name evidence="3" type="primary">LOC110081326</name>
</gene>
<dbReference type="CDD" id="cd05325">
    <property type="entry name" value="carb_red_sniffer_like_SDR_c"/>
    <property type="match status" value="1"/>
</dbReference>
<dbReference type="GeneID" id="110081326"/>
<comment type="similarity">
    <text evidence="1">Belongs to the short-chain dehydrogenases/reductases (SDR) family.</text>
</comment>
<protein>
    <submittedName>
        <fullName evidence="3">C-signal-like</fullName>
    </submittedName>
</protein>
<dbReference type="PRINTS" id="PR00081">
    <property type="entry name" value="GDHRDH"/>
</dbReference>
<dbReference type="KEGG" id="pvt:110081326"/>
<evidence type="ECO:0000313" key="3">
    <source>
        <dbReference type="RefSeq" id="XP_020653593.2"/>
    </source>
</evidence>
<dbReference type="InterPro" id="IPR036291">
    <property type="entry name" value="NAD(P)-bd_dom_sf"/>
</dbReference>
<dbReference type="GO" id="GO:0005737">
    <property type="term" value="C:cytoplasm"/>
    <property type="evidence" value="ECO:0007669"/>
    <property type="project" value="TreeGrafter"/>
</dbReference>
<reference evidence="3" key="1">
    <citation type="submission" date="2025-08" db="UniProtKB">
        <authorList>
            <consortium name="RefSeq"/>
        </authorList>
    </citation>
    <scope>IDENTIFICATION</scope>
</reference>
<dbReference type="SUPFAM" id="SSF51735">
    <property type="entry name" value="NAD(P)-binding Rossmann-fold domains"/>
    <property type="match status" value="1"/>
</dbReference>
<dbReference type="AlphaFoldDB" id="A0A6J0U141"/>
<organism evidence="2 3">
    <name type="scientific">Pogona vitticeps</name>
    <name type="common">central bearded dragon</name>
    <dbReference type="NCBI Taxonomy" id="103695"/>
    <lineage>
        <taxon>Eukaryota</taxon>
        <taxon>Metazoa</taxon>
        <taxon>Chordata</taxon>
        <taxon>Craniata</taxon>
        <taxon>Vertebrata</taxon>
        <taxon>Euteleostomi</taxon>
        <taxon>Lepidosauria</taxon>
        <taxon>Squamata</taxon>
        <taxon>Bifurcata</taxon>
        <taxon>Unidentata</taxon>
        <taxon>Episquamata</taxon>
        <taxon>Toxicofera</taxon>
        <taxon>Iguania</taxon>
        <taxon>Acrodonta</taxon>
        <taxon>Agamidae</taxon>
        <taxon>Amphibolurinae</taxon>
        <taxon>Pogona</taxon>
    </lineage>
</organism>
<evidence type="ECO:0000313" key="2">
    <source>
        <dbReference type="Proteomes" id="UP001652642"/>
    </source>
</evidence>
<evidence type="ECO:0000256" key="1">
    <source>
        <dbReference type="RuleBase" id="RU000363"/>
    </source>
</evidence>
<dbReference type="OrthoDB" id="7289984at2759"/>
<dbReference type="PRINTS" id="PR00080">
    <property type="entry name" value="SDRFAMILY"/>
</dbReference>
<dbReference type="GO" id="GO:0016491">
    <property type="term" value="F:oxidoreductase activity"/>
    <property type="evidence" value="ECO:0007669"/>
    <property type="project" value="TreeGrafter"/>
</dbReference>
<dbReference type="PANTHER" id="PTHR43544:SF21">
    <property type="entry name" value="C-FACTOR"/>
    <property type="match status" value="1"/>
</dbReference>